<dbReference type="AlphaFoldDB" id="A0AAW1QVT9"/>
<feature type="transmembrane region" description="Helical" evidence="8">
    <location>
        <begin position="488"/>
        <end position="509"/>
    </location>
</feature>
<evidence type="ECO:0000313" key="10">
    <source>
        <dbReference type="Proteomes" id="UP001438707"/>
    </source>
</evidence>
<feature type="transmembrane region" description="Helical" evidence="8">
    <location>
        <begin position="171"/>
        <end position="196"/>
    </location>
</feature>
<evidence type="ECO:0000256" key="8">
    <source>
        <dbReference type="RuleBase" id="RU004914"/>
    </source>
</evidence>
<comment type="caution">
    <text evidence="8">Lacks conserved residue(s) required for the propagation of feature annotation.</text>
</comment>
<dbReference type="PIRSF" id="PIRSF006603">
    <property type="entry name" value="DinF"/>
    <property type="match status" value="1"/>
</dbReference>
<feature type="transmembrane region" description="Helical" evidence="8">
    <location>
        <begin position="420"/>
        <end position="445"/>
    </location>
</feature>
<feature type="transmembrane region" description="Helical" evidence="8">
    <location>
        <begin position="389"/>
        <end position="408"/>
    </location>
</feature>
<keyword evidence="10" id="KW-1185">Reference proteome</keyword>
<feature type="transmembrane region" description="Helical" evidence="8">
    <location>
        <begin position="267"/>
        <end position="289"/>
    </location>
</feature>
<comment type="caution">
    <text evidence="9">The sequence shown here is derived from an EMBL/GenBank/DDBJ whole genome shotgun (WGS) entry which is preliminary data.</text>
</comment>
<comment type="similarity">
    <text evidence="2 8">Belongs to the multi antimicrobial extrusion (MATE) (TC 2.A.66.1) family.</text>
</comment>
<comment type="subcellular location">
    <subcellularLocation>
        <location evidence="1">Cell membrane</location>
        <topology evidence="1">Multi-pass membrane protein</topology>
    </subcellularLocation>
</comment>
<dbReference type="InterPro" id="IPR044644">
    <property type="entry name" value="DinF-like"/>
</dbReference>
<evidence type="ECO:0000256" key="6">
    <source>
        <dbReference type="ARBA" id="ARBA00022989"/>
    </source>
</evidence>
<gene>
    <name evidence="9" type="ORF">WJX74_010091</name>
</gene>
<feature type="transmembrane region" description="Helical" evidence="8">
    <location>
        <begin position="240"/>
        <end position="261"/>
    </location>
</feature>
<sequence length="526" mass="54805">MHSQTCQVFCIIPSSHKRRSSPPALLARARSRSLGPQLCEAQALGCRGRTLGKQTTHRDVTCEAAENAAGPSDSDRPSSRALDQEIASLALPTLATLASDPLASLVDTAFLGHYGSIQLAASGVALSVHGVFTKLLNMPLLSVTTSTVATAMGEKGGVDGEAASVAASASLLLGLTAGIIQAAVLMVAGGSCLGFWGAPAGSSIHGDALAFLRIRAIGCPTTLLLLVSQGVFRGLGDTRTPLYATLACNLLNIILNPLLIFGCKMGVVGSALGTLIAQTIGAAVLVVALQRKVRLKLAGDAALDSLKKFVAPTGWLTLRTMSISGAFAFATSVAARTDSIHTATHQVCLQIWLAASLLADALAVAAQSLIARYLSSNNQQAAQDVTKRVLVLGFGLGFIMMTILGIGSGRIPKLFSSDPAVLGLIAAIWPWVALSQPVNALAFVWDGILYGANGFRYAAKAAVICAVPAVACMFFGLQFPSSGTAQLAWVWCGLIVLMAMRIATLWIPYRRRLPPFDKLFIKQASA</sequence>
<keyword evidence="3" id="KW-0813">Transport</keyword>
<dbReference type="Pfam" id="PF01554">
    <property type="entry name" value="MatE"/>
    <property type="match status" value="2"/>
</dbReference>
<accession>A0AAW1QVT9</accession>
<dbReference type="Proteomes" id="UP001438707">
    <property type="component" value="Unassembled WGS sequence"/>
</dbReference>
<evidence type="ECO:0000313" key="9">
    <source>
        <dbReference type="EMBL" id="KAK9825607.1"/>
    </source>
</evidence>
<dbReference type="InterPro" id="IPR048279">
    <property type="entry name" value="MdtK-like"/>
</dbReference>
<dbReference type="PANTHER" id="PTHR42893:SF46">
    <property type="entry name" value="PROTEIN DETOXIFICATION 44, CHLOROPLASTIC"/>
    <property type="match status" value="1"/>
</dbReference>
<dbReference type="GO" id="GO:0005886">
    <property type="term" value="C:plasma membrane"/>
    <property type="evidence" value="ECO:0007669"/>
    <property type="project" value="UniProtKB-SubCell"/>
</dbReference>
<evidence type="ECO:0000256" key="5">
    <source>
        <dbReference type="ARBA" id="ARBA00022692"/>
    </source>
</evidence>
<feature type="transmembrane region" description="Helical" evidence="8">
    <location>
        <begin position="208"/>
        <end position="228"/>
    </location>
</feature>
<feature type="transmembrane region" description="Helical" evidence="8">
    <location>
        <begin position="457"/>
        <end position="476"/>
    </location>
</feature>
<organism evidence="9 10">
    <name type="scientific">Apatococcus lobatus</name>
    <dbReference type="NCBI Taxonomy" id="904363"/>
    <lineage>
        <taxon>Eukaryota</taxon>
        <taxon>Viridiplantae</taxon>
        <taxon>Chlorophyta</taxon>
        <taxon>core chlorophytes</taxon>
        <taxon>Trebouxiophyceae</taxon>
        <taxon>Chlorellales</taxon>
        <taxon>Chlorellaceae</taxon>
        <taxon>Apatococcus</taxon>
    </lineage>
</organism>
<dbReference type="GO" id="GO:0042910">
    <property type="term" value="F:xenobiotic transmembrane transporter activity"/>
    <property type="evidence" value="ECO:0007669"/>
    <property type="project" value="InterPro"/>
</dbReference>
<evidence type="ECO:0000256" key="4">
    <source>
        <dbReference type="ARBA" id="ARBA00022475"/>
    </source>
</evidence>
<evidence type="ECO:0000256" key="1">
    <source>
        <dbReference type="ARBA" id="ARBA00004651"/>
    </source>
</evidence>
<protein>
    <recommendedName>
        <fullName evidence="8">Protein DETOXIFICATION</fullName>
    </recommendedName>
    <alternativeName>
        <fullName evidence="8">Multidrug and toxic compound extrusion protein</fullName>
    </alternativeName>
</protein>
<dbReference type="PANTHER" id="PTHR42893">
    <property type="entry name" value="PROTEIN DETOXIFICATION 44, CHLOROPLASTIC-RELATED"/>
    <property type="match status" value="1"/>
</dbReference>
<keyword evidence="7 8" id="KW-0472">Membrane</keyword>
<dbReference type="EMBL" id="JALJOS010000024">
    <property type="protein sequence ID" value="KAK9825607.1"/>
    <property type="molecule type" value="Genomic_DNA"/>
</dbReference>
<reference evidence="9 10" key="1">
    <citation type="journal article" date="2024" name="Nat. Commun.">
        <title>Phylogenomics reveals the evolutionary origins of lichenization in chlorophyte algae.</title>
        <authorList>
            <person name="Puginier C."/>
            <person name="Libourel C."/>
            <person name="Otte J."/>
            <person name="Skaloud P."/>
            <person name="Haon M."/>
            <person name="Grisel S."/>
            <person name="Petersen M."/>
            <person name="Berrin J.G."/>
            <person name="Delaux P.M."/>
            <person name="Dal Grande F."/>
            <person name="Keller J."/>
        </authorList>
    </citation>
    <scope>NUCLEOTIDE SEQUENCE [LARGE SCALE GENOMIC DNA]</scope>
    <source>
        <strain evidence="9 10">SAG 2145</strain>
    </source>
</reference>
<dbReference type="NCBIfam" id="TIGR00797">
    <property type="entry name" value="matE"/>
    <property type="match status" value="1"/>
</dbReference>
<evidence type="ECO:0000256" key="3">
    <source>
        <dbReference type="ARBA" id="ARBA00022448"/>
    </source>
</evidence>
<keyword evidence="6 8" id="KW-1133">Transmembrane helix</keyword>
<keyword evidence="5 8" id="KW-0812">Transmembrane</keyword>
<keyword evidence="4" id="KW-1003">Cell membrane</keyword>
<name>A0AAW1QVT9_9CHLO</name>
<proteinExistence type="inferred from homology"/>
<dbReference type="InterPro" id="IPR002528">
    <property type="entry name" value="MATE_fam"/>
</dbReference>
<evidence type="ECO:0000256" key="2">
    <source>
        <dbReference type="ARBA" id="ARBA00010199"/>
    </source>
</evidence>
<dbReference type="GO" id="GO:0015297">
    <property type="term" value="F:antiporter activity"/>
    <property type="evidence" value="ECO:0007669"/>
    <property type="project" value="InterPro"/>
</dbReference>
<evidence type="ECO:0000256" key="7">
    <source>
        <dbReference type="ARBA" id="ARBA00023136"/>
    </source>
</evidence>